<evidence type="ECO:0000313" key="2">
    <source>
        <dbReference type="Proteomes" id="UP000076858"/>
    </source>
</evidence>
<dbReference type="AlphaFoldDB" id="A0A164Z132"/>
<accession>A0A164Z132</accession>
<dbReference type="Proteomes" id="UP000076858">
    <property type="component" value="Unassembled WGS sequence"/>
</dbReference>
<reference evidence="1 2" key="1">
    <citation type="submission" date="2016-03" db="EMBL/GenBank/DDBJ databases">
        <title>EvidentialGene: Evidence-directed Construction of Genes on Genomes.</title>
        <authorList>
            <person name="Gilbert D.G."/>
            <person name="Choi J.-H."/>
            <person name="Mockaitis K."/>
            <person name="Colbourne J."/>
            <person name="Pfrender M."/>
        </authorList>
    </citation>
    <scope>NUCLEOTIDE SEQUENCE [LARGE SCALE GENOMIC DNA]</scope>
    <source>
        <strain evidence="1 2">Xinb3</strain>
        <tissue evidence="1">Complete organism</tissue>
    </source>
</reference>
<keyword evidence="2" id="KW-1185">Reference proteome</keyword>
<name>A0A164Z132_9CRUS</name>
<gene>
    <name evidence="1" type="ORF">APZ42_018549</name>
</gene>
<dbReference type="OrthoDB" id="7699125at2759"/>
<organism evidence="1 2">
    <name type="scientific">Daphnia magna</name>
    <dbReference type="NCBI Taxonomy" id="35525"/>
    <lineage>
        <taxon>Eukaryota</taxon>
        <taxon>Metazoa</taxon>
        <taxon>Ecdysozoa</taxon>
        <taxon>Arthropoda</taxon>
        <taxon>Crustacea</taxon>
        <taxon>Branchiopoda</taxon>
        <taxon>Diplostraca</taxon>
        <taxon>Cladocera</taxon>
        <taxon>Anomopoda</taxon>
        <taxon>Daphniidae</taxon>
        <taxon>Daphnia</taxon>
    </lineage>
</organism>
<evidence type="ECO:0000313" key="1">
    <source>
        <dbReference type="EMBL" id="KZS15824.1"/>
    </source>
</evidence>
<comment type="caution">
    <text evidence="1">The sequence shown here is derived from an EMBL/GenBank/DDBJ whole genome shotgun (WGS) entry which is preliminary data.</text>
</comment>
<dbReference type="EMBL" id="LRGB01000847">
    <property type="protein sequence ID" value="KZS15824.1"/>
    <property type="molecule type" value="Genomic_DNA"/>
</dbReference>
<proteinExistence type="predicted"/>
<sequence>MSAISVMGHSIFKSNFNELIGNLRRCFISTKSQNFYERVRGTLELLLVVNELCSSKQGAKSSTPVLTLREKGNAVDVDYSGVNFVHFFFLIR</sequence>
<protein>
    <submittedName>
        <fullName evidence="1">Uncharacterized protein</fullName>
    </submittedName>
</protein>